<dbReference type="PANTHER" id="PTHR11161">
    <property type="entry name" value="O-ACYLTRANSFERASE"/>
    <property type="match status" value="1"/>
</dbReference>
<feature type="transmembrane region" description="Helical" evidence="1">
    <location>
        <begin position="283"/>
        <end position="308"/>
    </location>
</feature>
<feature type="transmembrane region" description="Helical" evidence="1">
    <location>
        <begin position="329"/>
        <end position="350"/>
    </location>
</feature>
<evidence type="ECO:0000313" key="3">
    <source>
        <dbReference type="EMBL" id="CAF3646547.1"/>
    </source>
</evidence>
<dbReference type="SMART" id="SM00703">
    <property type="entry name" value="NRF"/>
    <property type="match status" value="1"/>
</dbReference>
<dbReference type="InterPro" id="IPR052728">
    <property type="entry name" value="O2_lipid_transport_reg"/>
</dbReference>
<dbReference type="Proteomes" id="UP000663868">
    <property type="component" value="Unassembled WGS sequence"/>
</dbReference>
<dbReference type="Pfam" id="PF20146">
    <property type="entry name" value="NRF"/>
    <property type="match status" value="1"/>
</dbReference>
<keyword evidence="1" id="KW-1133">Transmembrane helix</keyword>
<evidence type="ECO:0000313" key="4">
    <source>
        <dbReference type="Proteomes" id="UP000663868"/>
    </source>
</evidence>
<feature type="transmembrane region" description="Helical" evidence="1">
    <location>
        <begin position="240"/>
        <end position="263"/>
    </location>
</feature>
<feature type="transmembrane region" description="Helical" evidence="1">
    <location>
        <begin position="378"/>
        <end position="402"/>
    </location>
</feature>
<reference evidence="3" key="1">
    <citation type="submission" date="2021-02" db="EMBL/GenBank/DDBJ databases">
        <authorList>
            <person name="Nowell W R."/>
        </authorList>
    </citation>
    <scope>NUCLEOTIDE SEQUENCE</scope>
</reference>
<feature type="transmembrane region" description="Helical" evidence="1">
    <location>
        <begin position="452"/>
        <end position="470"/>
    </location>
</feature>
<keyword evidence="1" id="KW-0472">Membrane</keyword>
<feature type="transmembrane region" description="Helical" evidence="1">
    <location>
        <begin position="529"/>
        <end position="548"/>
    </location>
</feature>
<feature type="transmembrane region" description="Helical" evidence="1">
    <location>
        <begin position="146"/>
        <end position="170"/>
    </location>
</feature>
<protein>
    <recommendedName>
        <fullName evidence="2">Nose resistant-to-fluoxetine protein N-terminal domain-containing protein</fullName>
    </recommendedName>
</protein>
<comment type="caution">
    <text evidence="3">The sequence shown here is derived from an EMBL/GenBank/DDBJ whole genome shotgun (WGS) entry which is preliminary data.</text>
</comment>
<evidence type="ECO:0000259" key="2">
    <source>
        <dbReference type="SMART" id="SM00703"/>
    </source>
</evidence>
<proteinExistence type="predicted"/>
<accession>A0A818QTK0</accession>
<dbReference type="InterPro" id="IPR006621">
    <property type="entry name" value="Nose-resist-to-fluoxetine_N"/>
</dbReference>
<dbReference type="InterPro" id="IPR002656">
    <property type="entry name" value="Acyl_transf_3_dom"/>
</dbReference>
<feature type="domain" description="Nose resistant-to-fluoxetine protein N-terminal" evidence="2">
    <location>
        <begin position="14"/>
        <end position="133"/>
    </location>
</feature>
<dbReference type="AlphaFoldDB" id="A0A818QTK0"/>
<sequence length="557" mass="63440">MLERISSSFSSNTTNVCEQDFEIILQGVLKHDMWAMKIFDAWGKPLPSGILSGHVHWMGNYDECLQQMYLPTNKSFISQPINTQYCTLLSKPPLSITLGLCVPSSCNQKSIASLIEILFKNSSITENDLTCSNDPPYGQQGLARGAIITCIVLSLLILIVLSGTIVDIILSLQHQLIDSNITSNINGYNHFSDTEISEFKLIQVPQNSTSRIIFLAEFSAIRTLRRISTMKIKNNDDSFLFINGIRVLSLCWVIIGHSIAFGLSYTNNIVDVIVWTRNIAFQLIINATLSVDTFFVLSGFLTAVLFVRQIQKEKKLSFRLLILYYIHRYIRLTPVLLLMILVSINLTLYFGQGPVYPTQKGFESDDCRYSGPTFYKNIYITPWCRISAYAVGLITGFIVINVGREYRLNKMAKIFGTVLIIILIIICLFATYPDYILASGLNRSIIVAYQSLSRTFWAIVIGWILFLCSTHQGGIVNKFLSWPIWAPLARLNYSCYLVHSTVLHTMIYSQRMPFFYQAHLVVNNFISQIFFSYVAAIFVTIFFETPFFQLEKKLFKR</sequence>
<organism evidence="3 4">
    <name type="scientific">Adineta steineri</name>
    <dbReference type="NCBI Taxonomy" id="433720"/>
    <lineage>
        <taxon>Eukaryota</taxon>
        <taxon>Metazoa</taxon>
        <taxon>Spiralia</taxon>
        <taxon>Gnathifera</taxon>
        <taxon>Rotifera</taxon>
        <taxon>Eurotatoria</taxon>
        <taxon>Bdelloidea</taxon>
        <taxon>Adinetida</taxon>
        <taxon>Adinetidae</taxon>
        <taxon>Adineta</taxon>
    </lineage>
</organism>
<keyword evidence="1" id="KW-0812">Transmembrane</keyword>
<gene>
    <name evidence="3" type="ORF">KXQ929_LOCUS7506</name>
</gene>
<dbReference type="Pfam" id="PF01757">
    <property type="entry name" value="Acyl_transf_3"/>
    <property type="match status" value="1"/>
</dbReference>
<dbReference type="EMBL" id="CAJOBB010000309">
    <property type="protein sequence ID" value="CAF3646547.1"/>
    <property type="molecule type" value="Genomic_DNA"/>
</dbReference>
<dbReference type="PANTHER" id="PTHR11161:SF0">
    <property type="entry name" value="O-ACYLTRANSFERASE LIKE PROTEIN"/>
    <property type="match status" value="1"/>
</dbReference>
<dbReference type="GO" id="GO:0016747">
    <property type="term" value="F:acyltransferase activity, transferring groups other than amino-acyl groups"/>
    <property type="evidence" value="ECO:0007669"/>
    <property type="project" value="InterPro"/>
</dbReference>
<evidence type="ECO:0000256" key="1">
    <source>
        <dbReference type="SAM" id="Phobius"/>
    </source>
</evidence>
<name>A0A818QTK0_9BILA</name>
<feature type="transmembrane region" description="Helical" evidence="1">
    <location>
        <begin position="414"/>
        <end position="432"/>
    </location>
</feature>